<keyword evidence="2" id="KW-1185">Reference proteome</keyword>
<comment type="caution">
    <text evidence="1">The sequence shown here is derived from an EMBL/GenBank/DDBJ whole genome shotgun (WGS) entry which is preliminary data.</text>
</comment>
<protein>
    <submittedName>
        <fullName evidence="1">Uncharacterized protein</fullName>
    </submittedName>
</protein>
<proteinExistence type="predicted"/>
<evidence type="ECO:0000313" key="1">
    <source>
        <dbReference type="EMBL" id="KAL0490931.1"/>
    </source>
</evidence>
<evidence type="ECO:0000313" key="2">
    <source>
        <dbReference type="Proteomes" id="UP001431209"/>
    </source>
</evidence>
<sequence>MRNDYRIMNKAIQWHQTQFKFKIKSSLQKWKIITKYNQSLLQIKNIVNGRWNRCFMRMLICKWRNLHYNKIKNHYNDSKSKLNELNVIMQHTISKSSQTQLENVQIVQRLHQVTADCAQLKLKCNELDSCVLQHQEEKKEFEMIDSSLRDEIENLKCELQQLKNAPLPPPPTNIVDEEKMHMEQQQMLHSTRMLIDEKIKLEKKLDASLQDHQSTKERLNSCLEMIGSLKLLLEEKNKKHSSEIEMLKSQMSMEMKQRMNAFANQKYEMDLLHSTSSVKQHHHVGRESYVHLVQDEKINKNLNQHFNVMHRHQDEIKNFESSSLISSDSFMESSVNSTNSHSEDLDLEFNKMQQQIARLNTR</sequence>
<reference evidence="1 2" key="1">
    <citation type="submission" date="2024-03" db="EMBL/GenBank/DDBJ databases">
        <title>The Acrasis kona genome and developmental transcriptomes reveal deep origins of eukaryotic multicellular pathways.</title>
        <authorList>
            <person name="Sheikh S."/>
            <person name="Fu C.-J."/>
            <person name="Brown M.W."/>
            <person name="Baldauf S.L."/>
        </authorList>
    </citation>
    <scope>NUCLEOTIDE SEQUENCE [LARGE SCALE GENOMIC DNA]</scope>
    <source>
        <strain evidence="1 2">ATCC MYA-3509</strain>
    </source>
</reference>
<dbReference type="AlphaFoldDB" id="A0AAW2ZM79"/>
<dbReference type="Proteomes" id="UP001431209">
    <property type="component" value="Unassembled WGS sequence"/>
</dbReference>
<accession>A0AAW2ZM79</accession>
<name>A0AAW2ZM79_9EUKA</name>
<organism evidence="1 2">
    <name type="scientific">Acrasis kona</name>
    <dbReference type="NCBI Taxonomy" id="1008807"/>
    <lineage>
        <taxon>Eukaryota</taxon>
        <taxon>Discoba</taxon>
        <taxon>Heterolobosea</taxon>
        <taxon>Tetramitia</taxon>
        <taxon>Eutetramitia</taxon>
        <taxon>Acrasidae</taxon>
        <taxon>Acrasis</taxon>
    </lineage>
</organism>
<dbReference type="EMBL" id="JAOPGA020001735">
    <property type="protein sequence ID" value="KAL0490931.1"/>
    <property type="molecule type" value="Genomic_DNA"/>
</dbReference>
<gene>
    <name evidence="1" type="ORF">AKO1_002564</name>
</gene>